<gene>
    <name evidence="1" type="ORF">HNQ77_000457</name>
</gene>
<name>A0A841JRW1_9BACT</name>
<protein>
    <submittedName>
        <fullName evidence="1">Uncharacterized protein</fullName>
    </submittedName>
</protein>
<comment type="caution">
    <text evidence="1">The sequence shown here is derived from an EMBL/GenBank/DDBJ whole genome shotgun (WGS) entry which is preliminary data.</text>
</comment>
<accession>A0A841JRW1</accession>
<sequence>MGSNGEEFAEANGDTRVITGDVRLCLKLPLIDTNLISNSRTTQKRPMSGPEINY</sequence>
<proteinExistence type="predicted"/>
<organism evidence="1 2">
    <name type="scientific">Silvibacterium bohemicum</name>
    <dbReference type="NCBI Taxonomy" id="1577686"/>
    <lineage>
        <taxon>Bacteria</taxon>
        <taxon>Pseudomonadati</taxon>
        <taxon>Acidobacteriota</taxon>
        <taxon>Terriglobia</taxon>
        <taxon>Terriglobales</taxon>
        <taxon>Acidobacteriaceae</taxon>
        <taxon>Silvibacterium</taxon>
    </lineage>
</organism>
<dbReference type="Proteomes" id="UP000538666">
    <property type="component" value="Unassembled WGS sequence"/>
</dbReference>
<dbReference type="AlphaFoldDB" id="A0A841JRW1"/>
<reference evidence="1 2" key="1">
    <citation type="submission" date="2020-08" db="EMBL/GenBank/DDBJ databases">
        <title>Genomic Encyclopedia of Type Strains, Phase IV (KMG-IV): sequencing the most valuable type-strain genomes for metagenomic binning, comparative biology and taxonomic classification.</title>
        <authorList>
            <person name="Goeker M."/>
        </authorList>
    </citation>
    <scope>NUCLEOTIDE SEQUENCE [LARGE SCALE GENOMIC DNA]</scope>
    <source>
        <strain evidence="1 2">DSM 103733</strain>
    </source>
</reference>
<evidence type="ECO:0000313" key="1">
    <source>
        <dbReference type="EMBL" id="MBB6142519.1"/>
    </source>
</evidence>
<keyword evidence="2" id="KW-1185">Reference proteome</keyword>
<dbReference type="EMBL" id="JACHEK010000001">
    <property type="protein sequence ID" value="MBB6142519.1"/>
    <property type="molecule type" value="Genomic_DNA"/>
</dbReference>
<evidence type="ECO:0000313" key="2">
    <source>
        <dbReference type="Proteomes" id="UP000538666"/>
    </source>
</evidence>